<keyword evidence="3" id="KW-0235">DNA replication</keyword>
<dbReference type="SUPFAM" id="SSF56091">
    <property type="entry name" value="DNA ligase/mRNA capping enzyme, catalytic domain"/>
    <property type="match status" value="1"/>
</dbReference>
<evidence type="ECO:0000313" key="8">
    <source>
        <dbReference type="EMBL" id="QJA54830.1"/>
    </source>
</evidence>
<reference evidence="8" key="1">
    <citation type="submission" date="2020-03" db="EMBL/GenBank/DDBJ databases">
        <title>The deep terrestrial virosphere.</title>
        <authorList>
            <person name="Holmfeldt K."/>
            <person name="Nilsson E."/>
            <person name="Simone D."/>
            <person name="Lopez-Fernandez M."/>
            <person name="Wu X."/>
            <person name="de Brujin I."/>
            <person name="Lundin D."/>
            <person name="Andersson A."/>
            <person name="Bertilsson S."/>
            <person name="Dopson M."/>
        </authorList>
    </citation>
    <scope>NUCLEOTIDE SEQUENCE</scope>
    <source>
        <strain evidence="9">MM415B02452</strain>
        <strain evidence="8">TM448A05972</strain>
    </source>
</reference>
<protein>
    <submittedName>
        <fullName evidence="8">Putative DNA ligase domain protein</fullName>
    </submittedName>
</protein>
<keyword evidence="5" id="KW-0234">DNA repair</keyword>
<dbReference type="PANTHER" id="PTHR47810">
    <property type="entry name" value="DNA LIGASE"/>
    <property type="match status" value="1"/>
</dbReference>
<keyword evidence="4" id="KW-0227">DNA damage</keyword>
<dbReference type="Gene3D" id="3.30.1490.70">
    <property type="match status" value="1"/>
</dbReference>
<dbReference type="Gene3D" id="2.40.50.140">
    <property type="entry name" value="Nucleic acid-binding proteins"/>
    <property type="match status" value="1"/>
</dbReference>
<evidence type="ECO:0000256" key="2">
    <source>
        <dbReference type="ARBA" id="ARBA00022598"/>
    </source>
</evidence>
<dbReference type="GO" id="GO:0006260">
    <property type="term" value="P:DNA replication"/>
    <property type="evidence" value="ECO:0007669"/>
    <property type="project" value="UniProtKB-KW"/>
</dbReference>
<dbReference type="PROSITE" id="PS00333">
    <property type="entry name" value="DNA_LIGASE_A2"/>
    <property type="match status" value="1"/>
</dbReference>
<accession>A0A6H2A5W6</accession>
<dbReference type="PANTHER" id="PTHR47810:SF1">
    <property type="entry name" value="DNA LIGASE B"/>
    <property type="match status" value="1"/>
</dbReference>
<dbReference type="GO" id="GO:0003910">
    <property type="term" value="F:DNA ligase (ATP) activity"/>
    <property type="evidence" value="ECO:0007669"/>
    <property type="project" value="InterPro"/>
</dbReference>
<dbReference type="InterPro" id="IPR012340">
    <property type="entry name" value="NA-bd_OB-fold"/>
</dbReference>
<evidence type="ECO:0000256" key="1">
    <source>
        <dbReference type="ARBA" id="ARBA00001968"/>
    </source>
</evidence>
<dbReference type="CDD" id="cd08041">
    <property type="entry name" value="OBF_kDNA_ligase_like"/>
    <property type="match status" value="1"/>
</dbReference>
<dbReference type="GO" id="GO:0006281">
    <property type="term" value="P:DNA repair"/>
    <property type="evidence" value="ECO:0007669"/>
    <property type="project" value="UniProtKB-KW"/>
</dbReference>
<dbReference type="InterPro" id="IPR050326">
    <property type="entry name" value="NAD_dep_DNA_ligaseB"/>
</dbReference>
<organism evidence="8">
    <name type="scientific">viral metagenome</name>
    <dbReference type="NCBI Taxonomy" id="1070528"/>
    <lineage>
        <taxon>unclassified sequences</taxon>
        <taxon>metagenomes</taxon>
        <taxon>organismal metagenomes</taxon>
    </lineage>
</organism>
<evidence type="ECO:0000259" key="7">
    <source>
        <dbReference type="Pfam" id="PF14743"/>
    </source>
</evidence>
<gene>
    <name evidence="9" type="ORF">MM415B02452_0013</name>
    <name evidence="8" type="ORF">TM448A05972_0001</name>
</gene>
<dbReference type="Pfam" id="PF01068">
    <property type="entry name" value="DNA_ligase_A_M"/>
    <property type="match status" value="1"/>
</dbReference>
<feature type="domain" description="ATP-dependent DNA ligase family profile" evidence="6">
    <location>
        <begin position="8"/>
        <end position="192"/>
    </location>
</feature>
<dbReference type="EMBL" id="MT144542">
    <property type="protein sequence ID" value="QJA54830.1"/>
    <property type="molecule type" value="Genomic_DNA"/>
</dbReference>
<evidence type="ECO:0000256" key="5">
    <source>
        <dbReference type="ARBA" id="ARBA00023204"/>
    </source>
</evidence>
<dbReference type="Gene3D" id="3.30.470.30">
    <property type="entry name" value="DNA ligase/mRNA capping enzyme"/>
    <property type="match status" value="1"/>
</dbReference>
<keyword evidence="2 8" id="KW-0436">Ligase</keyword>
<sequence>MPKRSGIMLCYPFEEKRLEKWEPPYLVQPKLDGERCRAIVGGATPSSYLRLLLSSEQNIIESVPHINEALDKLDFLDELDGELYIHGASFEEIHSIVGRTVNIHPDYKSMEFHIFDKVDPEASQVKRISDLAKHSHYFKPPLIVVPTYTANNLDEIMSIYDRICNMGYEGIIVRHLMAPYIRRRSLYMMKFKPKKDDWYRVVGYKEEVDKDGNLKGRLGALICTGDDGSIFSVGSGLTDGDRETLWYSRETLKGKLCHVQYQHLTSGRRVPRFPVFVEVIESSTKEIGLEI</sequence>
<dbReference type="InterPro" id="IPR029319">
    <property type="entry name" value="DNA_ligase_OB"/>
</dbReference>
<evidence type="ECO:0000256" key="4">
    <source>
        <dbReference type="ARBA" id="ARBA00022763"/>
    </source>
</evidence>
<dbReference type="Pfam" id="PF14743">
    <property type="entry name" value="DNA_ligase_OB_2"/>
    <property type="match status" value="1"/>
</dbReference>
<evidence type="ECO:0000313" key="9">
    <source>
        <dbReference type="EMBL" id="QJA90077.1"/>
    </source>
</evidence>
<dbReference type="GO" id="GO:0005524">
    <property type="term" value="F:ATP binding"/>
    <property type="evidence" value="ECO:0007669"/>
    <property type="project" value="InterPro"/>
</dbReference>
<proteinExistence type="predicted"/>
<feature type="domain" description="DNA ligase OB-like" evidence="7">
    <location>
        <begin position="212"/>
        <end position="279"/>
    </location>
</feature>
<dbReference type="InterPro" id="IPR012310">
    <property type="entry name" value="DNA_ligase_ATP-dep_cent"/>
</dbReference>
<comment type="cofactor">
    <cofactor evidence="1">
        <name>a divalent metal cation</name>
        <dbReference type="ChEBI" id="CHEBI:60240"/>
    </cofactor>
</comment>
<dbReference type="AlphaFoldDB" id="A0A6H2A5W6"/>
<dbReference type="EMBL" id="MT142889">
    <property type="protein sequence ID" value="QJA90077.1"/>
    <property type="molecule type" value="Genomic_DNA"/>
</dbReference>
<dbReference type="SUPFAM" id="SSF50249">
    <property type="entry name" value="Nucleic acid-binding proteins"/>
    <property type="match status" value="1"/>
</dbReference>
<evidence type="ECO:0000256" key="3">
    <source>
        <dbReference type="ARBA" id="ARBA00022705"/>
    </source>
</evidence>
<name>A0A6H2A5W6_9ZZZZ</name>
<dbReference type="InterPro" id="IPR016059">
    <property type="entry name" value="DNA_ligase_ATP-dep_CS"/>
</dbReference>
<evidence type="ECO:0000259" key="6">
    <source>
        <dbReference type="Pfam" id="PF01068"/>
    </source>
</evidence>
<dbReference type="GO" id="GO:0006310">
    <property type="term" value="P:DNA recombination"/>
    <property type="evidence" value="ECO:0007669"/>
    <property type="project" value="InterPro"/>
</dbReference>